<dbReference type="AlphaFoldDB" id="A0A120GNW4"/>
<dbReference type="Pfam" id="PF12695">
    <property type="entry name" value="Abhydrolase_5"/>
    <property type="match status" value="1"/>
</dbReference>
<accession>A0A120GNW4</accession>
<dbReference type="InterPro" id="IPR029059">
    <property type="entry name" value="AB_hydrolase_5"/>
</dbReference>
<organism evidence="3 4">
    <name type="scientific">Peribacillus simplex</name>
    <dbReference type="NCBI Taxonomy" id="1478"/>
    <lineage>
        <taxon>Bacteria</taxon>
        <taxon>Bacillati</taxon>
        <taxon>Bacillota</taxon>
        <taxon>Bacilli</taxon>
        <taxon>Bacillales</taxon>
        <taxon>Bacillaceae</taxon>
        <taxon>Peribacillus</taxon>
    </lineage>
</organism>
<feature type="domain" description="Alpha/beta hydrolase fold-5" evidence="2">
    <location>
        <begin position="64"/>
        <end position="228"/>
    </location>
</feature>
<reference evidence="3 4" key="1">
    <citation type="submission" date="2015-11" db="EMBL/GenBank/DDBJ databases">
        <title>Genome Sequence of Bacillus simplex strain VanAntwerpen2.</title>
        <authorList>
            <person name="Couger M.B."/>
        </authorList>
    </citation>
    <scope>NUCLEOTIDE SEQUENCE [LARGE SCALE GENOMIC DNA]</scope>
    <source>
        <strain evidence="3 4">VanAntwerpen02</strain>
    </source>
</reference>
<evidence type="ECO:0000259" key="2">
    <source>
        <dbReference type="Pfam" id="PF12695"/>
    </source>
</evidence>
<keyword evidence="1" id="KW-1133">Transmembrane helix</keyword>
<proteinExistence type="predicted"/>
<sequence>MKKIIKYGLISLIAVLLIAFGGFYIWSEQTYKPTKQLHALVNEKEWKVQDGFVVIEPKKSNGTGIVLYPGAKVEPEAYAYYSKQLAAKGYTVLIADVAFHFALLDVNKAADAKKLFPQMKQWYIGGHSLGGVAAASYAYKHQDEVEGIIFLGSYPSKSSDFTDIDMPILSLYAEYDGLSTVEKIKENEHLLSKETTMHKIKGGNHAQFGMYGKQKGDKEAKISAIEQQREMATATKQWLDELEKN</sequence>
<gene>
    <name evidence="3" type="ORF">AS888_24500</name>
</gene>
<dbReference type="InterPro" id="IPR029058">
    <property type="entry name" value="AB_hydrolase_fold"/>
</dbReference>
<keyword evidence="1" id="KW-0472">Membrane</keyword>
<dbReference type="RefSeq" id="WP_061143321.1">
    <property type="nucleotide sequence ID" value="NZ_LNNH01000032.1"/>
</dbReference>
<name>A0A120GNW4_9BACI</name>
<evidence type="ECO:0000313" key="3">
    <source>
        <dbReference type="EMBL" id="KWW16587.1"/>
    </source>
</evidence>
<protein>
    <submittedName>
        <fullName evidence="3">Carboxymethylenebutenolidase</fullName>
    </submittedName>
</protein>
<dbReference type="Proteomes" id="UP000064189">
    <property type="component" value="Unassembled WGS sequence"/>
</dbReference>
<keyword evidence="1" id="KW-0812">Transmembrane</keyword>
<comment type="caution">
    <text evidence="3">The sequence shown here is derived from an EMBL/GenBank/DDBJ whole genome shotgun (WGS) entry which is preliminary data.</text>
</comment>
<feature type="transmembrane region" description="Helical" evidence="1">
    <location>
        <begin position="7"/>
        <end position="26"/>
    </location>
</feature>
<dbReference type="GO" id="GO:0016787">
    <property type="term" value="F:hydrolase activity"/>
    <property type="evidence" value="ECO:0007669"/>
    <property type="project" value="InterPro"/>
</dbReference>
<dbReference type="SUPFAM" id="SSF53474">
    <property type="entry name" value="alpha/beta-Hydrolases"/>
    <property type="match status" value="1"/>
</dbReference>
<dbReference type="EMBL" id="LNNH01000032">
    <property type="protein sequence ID" value="KWW16587.1"/>
    <property type="molecule type" value="Genomic_DNA"/>
</dbReference>
<evidence type="ECO:0000256" key="1">
    <source>
        <dbReference type="SAM" id="Phobius"/>
    </source>
</evidence>
<evidence type="ECO:0000313" key="4">
    <source>
        <dbReference type="Proteomes" id="UP000064189"/>
    </source>
</evidence>
<dbReference type="Gene3D" id="3.40.50.1820">
    <property type="entry name" value="alpha/beta hydrolase"/>
    <property type="match status" value="1"/>
</dbReference>
<keyword evidence="4" id="KW-1185">Reference proteome</keyword>